<evidence type="ECO:0000256" key="7">
    <source>
        <dbReference type="ARBA" id="ARBA00022705"/>
    </source>
</evidence>
<evidence type="ECO:0000256" key="5">
    <source>
        <dbReference type="ARBA" id="ARBA00022679"/>
    </source>
</evidence>
<dbReference type="Pfam" id="PF23250">
    <property type="entry name" value="zf_DPOE_2"/>
    <property type="match status" value="1"/>
</dbReference>
<dbReference type="Proteomes" id="UP000570595">
    <property type="component" value="Unassembled WGS sequence"/>
</dbReference>
<keyword evidence="7" id="KW-0235">DNA replication</keyword>
<name>A0A7J6L2R8_PEROL</name>
<evidence type="ECO:0000256" key="13">
    <source>
        <dbReference type="ARBA" id="ARBA00023014"/>
    </source>
</evidence>
<keyword evidence="4" id="KW-0004">4Fe-4S</keyword>
<dbReference type="SMART" id="SM01159">
    <property type="entry name" value="DUF1744"/>
    <property type="match status" value="1"/>
</dbReference>
<dbReference type="InterPro" id="IPR012337">
    <property type="entry name" value="RNaseH-like_sf"/>
</dbReference>
<feature type="region of interest" description="Disordered" evidence="16">
    <location>
        <begin position="1457"/>
        <end position="1499"/>
    </location>
</feature>
<dbReference type="GO" id="GO:0006287">
    <property type="term" value="P:base-excision repair, gap-filling"/>
    <property type="evidence" value="ECO:0007669"/>
    <property type="project" value="TreeGrafter"/>
</dbReference>
<dbReference type="FunFam" id="3.90.1600.10:FF:000006">
    <property type="entry name" value="DNA polymerase epsilon catalytic subunit"/>
    <property type="match status" value="1"/>
</dbReference>
<evidence type="ECO:0000256" key="11">
    <source>
        <dbReference type="ARBA" id="ARBA00022932"/>
    </source>
</evidence>
<keyword evidence="15" id="KW-0539">Nucleus</keyword>
<reference evidence="18 19" key="1">
    <citation type="submission" date="2020-04" db="EMBL/GenBank/DDBJ databases">
        <title>Perkinsus olseni comparative genomics.</title>
        <authorList>
            <person name="Bogema D.R."/>
        </authorList>
    </citation>
    <scope>NUCLEOTIDE SEQUENCE [LARGE SCALE GENOMIC DNA]</scope>
    <source>
        <strain evidence="18">ATCC PRA-179</strain>
    </source>
</reference>
<sequence>MTSPAYGNRIVKGVLKLKGADGVAKPVISKKKRKHHKHKSKEESERSIEDAVLRQSDEESASQARSEEPRSTKTPAELAFQRLQEERKAERIAKQIEKTHREKMDELHDKLDNMSEHFEVPKIAVSQWRMVVGQKLPTAGGGQRARQTGWSKGVDGGGNKKRRLGDQDVTLEEKFGIEILQENEERIGYLFNMKETIAPPKIAAVNMDQDADQTEVVDISALLLYFIQKDGSTFRATYRYKPYFLVDINPQISNYDYMLEVLGRRFEHQKVNISTVLRHNLAAVDHLAPNKMYKLIKCEFPNTELMNDARRALERILKANKLRVSHMDHLDDNDPFKDGGMSNAAATGADPMDSIIGLFEYDLIHTVRTCIDKSIRCGKWYKVSSSMQGTVALTVQEDLLMKPPLRIFAWDIETSKAPLKFPDAQQDEIMMISVMVDGDGYLIVNRQEVHGHIEDFEYSPKPEFEGFFECINCDTEKDLLMAFFDLLLRTRPHITVTFNGDFFDLPYVHDRAQVHSLNLYQQCGISRPRNAIKGSDSDLWSGKFMTHMDCYCWVKRDSYLPQGSQGLKAVTRAKLKYDPVELDPELMVPFAREQPQELASYSVSDALATYHLYCKYIHDFVFALASIIPMNPDDVLRRGSGTLCEALLMAQATEAGVLYPNKHQQPGLAYHGGRLIETSTYEGGRVECLRTGIFRSDIQEKFRLDVNAIDELIESADKTCRFFVETEEKVQVDEVENFGEVVHQLTEALTELRQNPNRSEEPLIYHLDVAAMYPNIILSNRLQPSAIVTPDYCNQCSYSDPQLKSDCKRHMEWKWRGDLYMATRADVQHQQSELSGPRHKYTTTVTEPDGSSTVRKVGWDELTERERMEILIKNVRNFSLKAYKRVKSSVFEVKSDTVCQRENPFYIDTVRAFRDRRYTYKGLVKTWGKKLGEAEASSDALKMSEAKDMILLFDSLQLAHKCILNSFYGYVMRKGARWHSMTMAGIVTYTGSGLIREARAFVDRLGLPLELDTDGIWCMLPKSFPENFQFKLKSGKVLSMPYPCSVLNVRVHEKYTNHQYQDLQPDGTYAKSSQNSIFFEIDGPYKCMLLPASTEEDRLLKKRYAVFNEDGSLAELKGPRRQQVFQEELFPKCLEGKNIEEAYATVGQVANRWLEVLDTKGASLTDAEVIHLISEKKTMSKSVEDSGTLKSTSITTATRMAEFLGPSILREKGISCHLIIAKKPLGATPTERAIPVNIFNAEEQVKKKYLRKWMGDPSIHNFDIREIIDWQYYRTRLGAAIQKIIGIPAMNQHVKNPCPSVELPQWAKKRVREREDTFKQKKLTDMFARMAGKAPTVTTASKKVTKAQGRGRAMASSSSSSSSALPAPLPDPEPAADSSAMDIEEVMPVPSVDDTAEASSSSMVVDVEDVSIEGIAMLKPAQKEPVNWKKKQAQNLRDRHQGTKQHKNALRERMEKAQQRLGAMAGRTSVPSGGEVDAGDHHPGEASSGDPPSATTGGGVWSMANRKLAVATWHVLGCEPVHDASAVTLWVQTADSPKVHRITLKLGRRFLAALDDSKKIRELLDVIGLDKVDSTSQVSGGLELPRQMLTDSVFEVMLKPDVGVEWYEELLRMVPASLRGVRLFECPQPGSLVFEVQTRITNTVQFHDPTKVPDSFFSDLRLDSARNLRPCSEKYLPMVQSPPRHCYIYFMMTHDAAVDYTRIFAAAYLPTGLSYAEALGEVRLYVCGTEPEQQVTDTSVDRIFRESLLGAIGEEQAVTLDRIAAVQVEYPDTPAQLQGLMEQQISTWQRRHGAMIAVVTSNAEDLRHMSPPFIPVESVVMRTPLGPADADFPPIDWVRWNLRRWSKRLPRLQGWFKKDRLWLARLSGVPICCLPPSHDEAIAAAWDVIYGKSAKEQGLVLNTSPQEEIGRVDLAETSELLLEPKTGRPDLGDIAEINNPGIYRSVCLSIDLHSTVCTTALVKAQQLSDLFGGELSRQRAVVASGAALSGSTGEPPEYLETGLTDMIDINAGIPAVADGGDISVASTKSFTCLIRSVEQLYSRGRAAEAKLTKLLEVPKNDADKLRREQQIADGSYGATVDALESELKQTQGLLDGLYPWVCDSAACQSRMPADRSIRDKVLQFMSFVLRLLVSELKRSAGSLEIVYASCSKLIVSTGRISVGDVTRVWKGMQSVVINHPILQPLAVIFQDVTTIDMCAYGILWMDPANWSALPTDPTTGSVNSEWEIEANWKVAEFLPNAMRAPFYVFCSEYLVDCMKAMEKLKRGKKLVTLVEKTRKRRRRAQEIQRREDEIARATDAQAQARCELDDLMDDPRRRREEKGNNSEDEEEADPAAAVMTDQQIMAEVQAYACNTILPELRQKLYRYVSNVTQVMQNDEATMAELRHRMVEDEESDGSEDEDSIRSDDEDFELTRKERLEKRLNQFMMKWEFPMQAAAARTAANEMRSSGSARFSEDPVLEFVKCLTHVIGLDSSNAQIADLVNAIRNDLIQLLRKNVFSEEAQYSSPIPLIRAATLTDVLCHKCHRTSNIDVNTSPTKEPGVWECPLCEQSYDKDAIEGRLVEAAHFVVYAWQTQQVICMKCRRAKHANLSKFCKCSGDWICRTPREEAVMALKTLRSIAMVQQLPWLTETTDLYVDMLQARDASPSVTAPVRRAYVRPLAPAIGATSATGATSHLFQC</sequence>
<protein>
    <recommendedName>
        <fullName evidence="3">DNA-directed DNA polymerase</fullName>
        <ecNumber evidence="3">2.7.7.7</ecNumber>
    </recommendedName>
</protein>
<dbReference type="CDD" id="cd05779">
    <property type="entry name" value="DNA_polB_epsilon_exo"/>
    <property type="match status" value="1"/>
</dbReference>
<dbReference type="GO" id="GO:0008310">
    <property type="term" value="F:single-stranded DNA 3'-5' DNA exonuclease activity"/>
    <property type="evidence" value="ECO:0007669"/>
    <property type="project" value="TreeGrafter"/>
</dbReference>
<dbReference type="Pfam" id="PF22634">
    <property type="entry name" value="POL2_thumb"/>
    <property type="match status" value="1"/>
</dbReference>
<evidence type="ECO:0000256" key="14">
    <source>
        <dbReference type="ARBA" id="ARBA00023125"/>
    </source>
</evidence>
<feature type="region of interest" description="Disordered" evidence="16">
    <location>
        <begin position="137"/>
        <end position="163"/>
    </location>
</feature>
<evidence type="ECO:0000313" key="19">
    <source>
        <dbReference type="Proteomes" id="UP000570595"/>
    </source>
</evidence>
<evidence type="ECO:0000259" key="17">
    <source>
        <dbReference type="SMART" id="SM01159"/>
    </source>
</evidence>
<keyword evidence="10" id="KW-0862">Zinc</keyword>
<evidence type="ECO:0000256" key="12">
    <source>
        <dbReference type="ARBA" id="ARBA00023004"/>
    </source>
</evidence>
<feature type="compositionally biased region" description="Low complexity" evidence="16">
    <location>
        <begin position="1353"/>
        <end position="1366"/>
    </location>
</feature>
<dbReference type="PANTHER" id="PTHR10670">
    <property type="entry name" value="DNA POLYMERASE EPSILON CATALYTIC SUBUNIT A"/>
    <property type="match status" value="1"/>
</dbReference>
<comment type="similarity">
    <text evidence="2">Belongs to the DNA polymerase type-B family.</text>
</comment>
<evidence type="ECO:0000256" key="3">
    <source>
        <dbReference type="ARBA" id="ARBA00012417"/>
    </source>
</evidence>
<dbReference type="Pfam" id="PF22912">
    <property type="entry name" value="zf-DPOE"/>
    <property type="match status" value="1"/>
</dbReference>
<dbReference type="SUPFAM" id="SSF56672">
    <property type="entry name" value="DNA/RNA polymerases"/>
    <property type="match status" value="1"/>
</dbReference>
<dbReference type="InterPro" id="IPR023211">
    <property type="entry name" value="DNA_pol_palm_dom_sf"/>
</dbReference>
<dbReference type="GO" id="GO:0000278">
    <property type="term" value="P:mitotic cell cycle"/>
    <property type="evidence" value="ECO:0007669"/>
    <property type="project" value="TreeGrafter"/>
</dbReference>
<dbReference type="Pfam" id="PF08490">
    <property type="entry name" value="DUF1744"/>
    <property type="match status" value="1"/>
</dbReference>
<keyword evidence="6" id="KW-0548">Nucleotidyltransferase</keyword>
<accession>A0A7J6L2R8</accession>
<dbReference type="GO" id="GO:0008270">
    <property type="term" value="F:zinc ion binding"/>
    <property type="evidence" value="ECO:0007669"/>
    <property type="project" value="UniProtKB-KW"/>
</dbReference>
<dbReference type="GO" id="GO:0003887">
    <property type="term" value="F:DNA-directed DNA polymerase activity"/>
    <property type="evidence" value="ECO:0007669"/>
    <property type="project" value="UniProtKB-KW"/>
</dbReference>
<dbReference type="InterPro" id="IPR006172">
    <property type="entry name" value="DNA-dir_DNA_pol_B"/>
</dbReference>
<feature type="compositionally biased region" description="Basic and acidic residues" evidence="16">
    <location>
        <begin position="40"/>
        <end position="57"/>
    </location>
</feature>
<keyword evidence="12" id="KW-0408">Iron</keyword>
<dbReference type="GO" id="GO:0000166">
    <property type="term" value="F:nucleotide binding"/>
    <property type="evidence" value="ECO:0007669"/>
    <property type="project" value="InterPro"/>
</dbReference>
<evidence type="ECO:0000256" key="1">
    <source>
        <dbReference type="ARBA" id="ARBA00004123"/>
    </source>
</evidence>
<dbReference type="PANTHER" id="PTHR10670:SF0">
    <property type="entry name" value="DNA POLYMERASE EPSILON CATALYTIC SUBUNIT A"/>
    <property type="match status" value="1"/>
</dbReference>
<dbReference type="GO" id="GO:0006297">
    <property type="term" value="P:nucleotide-excision repair, DNA gap filling"/>
    <property type="evidence" value="ECO:0007669"/>
    <property type="project" value="TreeGrafter"/>
</dbReference>
<dbReference type="SMART" id="SM00486">
    <property type="entry name" value="POLBc"/>
    <property type="match status" value="1"/>
</dbReference>
<keyword evidence="11" id="KW-0239">DNA-directed DNA polymerase</keyword>
<keyword evidence="14" id="KW-0238">DNA-binding</keyword>
<dbReference type="EC" id="2.7.7.7" evidence="3"/>
<dbReference type="CDD" id="cd05535">
    <property type="entry name" value="POLBc_epsilon"/>
    <property type="match status" value="1"/>
</dbReference>
<dbReference type="OrthoDB" id="10060449at2759"/>
<dbReference type="FunFam" id="3.30.420.10:FF:000010">
    <property type="entry name" value="DNA polymerase epsilon catalytic subunit"/>
    <property type="match status" value="1"/>
</dbReference>
<feature type="region of interest" description="Disordered" evidence="16">
    <location>
        <begin position="2390"/>
        <end position="2409"/>
    </location>
</feature>
<dbReference type="InterPro" id="IPR055191">
    <property type="entry name" value="POL2_thumb"/>
</dbReference>
<evidence type="ECO:0000256" key="2">
    <source>
        <dbReference type="ARBA" id="ARBA00005755"/>
    </source>
</evidence>
<gene>
    <name evidence="18" type="ORF">FOZ61_008631</name>
</gene>
<dbReference type="GO" id="GO:0051539">
    <property type="term" value="F:4 iron, 4 sulfur cluster binding"/>
    <property type="evidence" value="ECO:0007669"/>
    <property type="project" value="UniProtKB-KW"/>
</dbReference>
<keyword evidence="13" id="KW-0411">Iron-sulfur</keyword>
<feature type="compositionally biased region" description="Basic and acidic residues" evidence="16">
    <location>
        <begin position="2313"/>
        <end position="2325"/>
    </location>
</feature>
<evidence type="ECO:0000256" key="6">
    <source>
        <dbReference type="ARBA" id="ARBA00022695"/>
    </source>
</evidence>
<feature type="region of interest" description="Disordered" evidence="16">
    <location>
        <begin position="1337"/>
        <end position="1378"/>
    </location>
</feature>
<evidence type="ECO:0000256" key="10">
    <source>
        <dbReference type="ARBA" id="ARBA00022833"/>
    </source>
</evidence>
<feature type="compositionally biased region" description="Basic residues" evidence="16">
    <location>
        <begin position="28"/>
        <end position="39"/>
    </location>
</feature>
<evidence type="ECO:0000256" key="15">
    <source>
        <dbReference type="ARBA" id="ARBA00023242"/>
    </source>
</evidence>
<dbReference type="InterPro" id="IPR013865">
    <property type="entry name" value="FAM32A"/>
</dbReference>
<dbReference type="InterPro" id="IPR036397">
    <property type="entry name" value="RNaseH_sf"/>
</dbReference>
<keyword evidence="5" id="KW-0808">Transferase</keyword>
<feature type="region of interest" description="Disordered" evidence="16">
    <location>
        <begin position="2289"/>
        <end position="2335"/>
    </location>
</feature>
<evidence type="ECO:0000313" key="18">
    <source>
        <dbReference type="EMBL" id="KAF4653885.1"/>
    </source>
</evidence>
<dbReference type="InterPro" id="IPR043502">
    <property type="entry name" value="DNA/RNA_pol_sf"/>
</dbReference>
<evidence type="ECO:0000256" key="16">
    <source>
        <dbReference type="SAM" id="MobiDB-lite"/>
    </source>
</evidence>
<dbReference type="Gene3D" id="3.90.1600.10">
    <property type="entry name" value="Palm domain of DNA polymerase"/>
    <property type="match status" value="1"/>
</dbReference>
<feature type="compositionally biased region" description="Acidic residues" evidence="16">
    <location>
        <begin position="2391"/>
        <end position="2409"/>
    </location>
</feature>
<evidence type="ECO:0000256" key="9">
    <source>
        <dbReference type="ARBA" id="ARBA00022771"/>
    </source>
</evidence>
<dbReference type="GO" id="GO:0045004">
    <property type="term" value="P:DNA replication proofreading"/>
    <property type="evidence" value="ECO:0007669"/>
    <property type="project" value="TreeGrafter"/>
</dbReference>
<dbReference type="GO" id="GO:0006272">
    <property type="term" value="P:leading strand elongation"/>
    <property type="evidence" value="ECO:0007669"/>
    <property type="project" value="TreeGrafter"/>
</dbReference>
<evidence type="ECO:0000256" key="8">
    <source>
        <dbReference type="ARBA" id="ARBA00022723"/>
    </source>
</evidence>
<evidence type="ECO:0000256" key="4">
    <source>
        <dbReference type="ARBA" id="ARBA00022485"/>
    </source>
</evidence>
<keyword evidence="9" id="KW-0863">Zinc-finger</keyword>
<dbReference type="Gene3D" id="3.30.420.10">
    <property type="entry name" value="Ribonuclease H-like superfamily/Ribonuclease H"/>
    <property type="match status" value="1"/>
</dbReference>
<feature type="domain" description="DNA polymerase epsilon catalytic subunit A C-terminal" evidence="17">
    <location>
        <begin position="1739"/>
        <end position="2213"/>
    </location>
</feature>
<dbReference type="Pfam" id="PF08555">
    <property type="entry name" value="FAM32A"/>
    <property type="match status" value="1"/>
</dbReference>
<dbReference type="Gene3D" id="3.30.342.10">
    <property type="entry name" value="DNA Polymerase, chain B, domain 1"/>
    <property type="match status" value="1"/>
</dbReference>
<keyword evidence="8" id="KW-0479">Metal-binding</keyword>
<dbReference type="SUPFAM" id="SSF53098">
    <property type="entry name" value="Ribonuclease H-like"/>
    <property type="match status" value="1"/>
</dbReference>
<dbReference type="EMBL" id="JABAHT010000581">
    <property type="protein sequence ID" value="KAF4653885.1"/>
    <property type="molecule type" value="Genomic_DNA"/>
</dbReference>
<comment type="caution">
    <text evidence="18">The sequence shown here is derived from an EMBL/GenBank/DDBJ whole genome shotgun (WGS) entry which is preliminary data.</text>
</comment>
<feature type="region of interest" description="Disordered" evidence="16">
    <location>
        <begin position="21"/>
        <end position="77"/>
    </location>
</feature>
<comment type="subcellular location">
    <subcellularLocation>
        <location evidence="1">Nucleus</location>
    </subcellularLocation>
</comment>
<dbReference type="InterPro" id="IPR006133">
    <property type="entry name" value="DNA-dir_DNA_pol_B_exonuc"/>
</dbReference>
<dbReference type="GO" id="GO:0008622">
    <property type="term" value="C:epsilon DNA polymerase complex"/>
    <property type="evidence" value="ECO:0007669"/>
    <property type="project" value="InterPro"/>
</dbReference>
<dbReference type="InterPro" id="IPR054475">
    <property type="entry name" value="Znf-DPOE"/>
</dbReference>
<dbReference type="InterPro" id="IPR029703">
    <property type="entry name" value="POL2"/>
</dbReference>
<organism evidence="18 19">
    <name type="scientific">Perkinsus olseni</name>
    <name type="common">Perkinsus atlanticus</name>
    <dbReference type="NCBI Taxonomy" id="32597"/>
    <lineage>
        <taxon>Eukaryota</taxon>
        <taxon>Sar</taxon>
        <taxon>Alveolata</taxon>
        <taxon>Perkinsozoa</taxon>
        <taxon>Perkinsea</taxon>
        <taxon>Perkinsida</taxon>
        <taxon>Perkinsidae</taxon>
        <taxon>Perkinsus</taxon>
    </lineage>
</organism>
<dbReference type="InterPro" id="IPR013697">
    <property type="entry name" value="DNA_pol_e_suA_C"/>
</dbReference>
<proteinExistence type="inferred from homology"/>
<dbReference type="Pfam" id="PF03104">
    <property type="entry name" value="DNA_pol_B_exo1"/>
    <property type="match status" value="1"/>
</dbReference>
<dbReference type="GO" id="GO:0003677">
    <property type="term" value="F:DNA binding"/>
    <property type="evidence" value="ECO:0007669"/>
    <property type="project" value="UniProtKB-KW"/>
</dbReference>